<organism evidence="1 2">
    <name type="scientific">Mycetocola reblochoni REB411</name>
    <dbReference type="NCBI Taxonomy" id="1255698"/>
    <lineage>
        <taxon>Bacteria</taxon>
        <taxon>Bacillati</taxon>
        <taxon>Actinomycetota</taxon>
        <taxon>Actinomycetes</taxon>
        <taxon>Micrococcales</taxon>
        <taxon>Microbacteriaceae</taxon>
        <taxon>Mycetocola</taxon>
    </lineage>
</organism>
<dbReference type="AlphaFoldDB" id="A0A1R4IRR9"/>
<proteinExistence type="predicted"/>
<gene>
    <name evidence="1" type="ORF">FM119_03255</name>
</gene>
<protein>
    <submittedName>
        <fullName evidence="1">Uncharacterized protein</fullName>
    </submittedName>
</protein>
<accession>A0A1R4IRR9</accession>
<dbReference type="Proteomes" id="UP000196778">
    <property type="component" value="Unassembled WGS sequence"/>
</dbReference>
<dbReference type="EMBL" id="FUKR01000021">
    <property type="protein sequence ID" value="SJN22590.1"/>
    <property type="molecule type" value="Genomic_DNA"/>
</dbReference>
<reference evidence="2" key="1">
    <citation type="submission" date="2017-02" db="EMBL/GenBank/DDBJ databases">
        <authorList>
            <person name="Dridi B."/>
        </authorList>
    </citation>
    <scope>NUCLEOTIDE SEQUENCE [LARGE SCALE GENOMIC DNA]</scope>
    <source>
        <strain evidence="2">EB411</strain>
    </source>
</reference>
<keyword evidence="2" id="KW-1185">Reference proteome</keyword>
<sequence>MLSPWGGKTGSCVPGWREVGWGTRWPWGVRPGRGCPVVLACGGRWGHRPVMTSRDCGEQRTYRHLR</sequence>
<evidence type="ECO:0000313" key="2">
    <source>
        <dbReference type="Proteomes" id="UP000196778"/>
    </source>
</evidence>
<evidence type="ECO:0000313" key="1">
    <source>
        <dbReference type="EMBL" id="SJN22590.1"/>
    </source>
</evidence>
<name>A0A1R4IRR9_9MICO</name>